<name>H1RZP4_9BURK</name>
<evidence type="ECO:0000313" key="3">
    <source>
        <dbReference type="EMBL" id="EHP44110.1"/>
    </source>
</evidence>
<organism evidence="3 4">
    <name type="scientific">Cupriavidus basilensis OR16</name>
    <dbReference type="NCBI Taxonomy" id="1127483"/>
    <lineage>
        <taxon>Bacteria</taxon>
        <taxon>Pseudomonadati</taxon>
        <taxon>Pseudomonadota</taxon>
        <taxon>Betaproteobacteria</taxon>
        <taxon>Burkholderiales</taxon>
        <taxon>Burkholderiaceae</taxon>
        <taxon>Cupriavidus</taxon>
    </lineage>
</organism>
<dbReference type="PANTHER" id="PTHR36698">
    <property type="entry name" value="BLL5892 PROTEIN"/>
    <property type="match status" value="1"/>
</dbReference>
<comment type="caution">
    <text evidence="3">The sequence shown here is derived from an EMBL/GenBank/DDBJ whole genome shotgun (WGS) entry which is preliminary data.</text>
</comment>
<keyword evidence="1" id="KW-0812">Transmembrane</keyword>
<dbReference type="EMBL" id="AHJE01000012">
    <property type="protein sequence ID" value="EHP44110.1"/>
    <property type="molecule type" value="Genomic_DNA"/>
</dbReference>
<dbReference type="RefSeq" id="WP_006156606.1">
    <property type="nucleotide sequence ID" value="NZ_AHJE01000012.1"/>
</dbReference>
<protein>
    <submittedName>
        <fullName evidence="3">ABC transporter substrate-binding protein</fullName>
    </submittedName>
</protein>
<evidence type="ECO:0000256" key="1">
    <source>
        <dbReference type="SAM" id="Phobius"/>
    </source>
</evidence>
<dbReference type="OrthoDB" id="5294672at2"/>
<evidence type="ECO:0000259" key="2">
    <source>
        <dbReference type="Pfam" id="PF02470"/>
    </source>
</evidence>
<dbReference type="Pfam" id="PF02470">
    <property type="entry name" value="MlaD"/>
    <property type="match status" value="1"/>
</dbReference>
<dbReference type="InterPro" id="IPR003399">
    <property type="entry name" value="Mce/MlaD"/>
</dbReference>
<keyword evidence="1" id="KW-1133">Transmembrane helix</keyword>
<dbReference type="PANTHER" id="PTHR36698:SF2">
    <property type="entry name" value="MCE_MLAD DOMAIN-CONTAINING PROTEIN"/>
    <property type="match status" value="1"/>
</dbReference>
<gene>
    <name evidence="3" type="ORF">OR16_03967</name>
</gene>
<dbReference type="AlphaFoldDB" id="H1RZP4"/>
<evidence type="ECO:0000313" key="4">
    <source>
        <dbReference type="Proteomes" id="UP000005808"/>
    </source>
</evidence>
<reference evidence="3 4" key="1">
    <citation type="journal article" date="2012" name="J. Bacteriol.">
        <title>De Novo Genome Project of Cupriavidus basilensis OR16.</title>
        <authorList>
            <person name="Cserhati M."/>
            <person name="Kriszt B."/>
            <person name="Szoboszlay S."/>
            <person name="Toth A."/>
            <person name="Szabo I."/>
            <person name="Tancsics A."/>
            <person name="Nagy I."/>
            <person name="Horvath B."/>
            <person name="Nagy I."/>
            <person name="Kukolya J."/>
        </authorList>
    </citation>
    <scope>NUCLEOTIDE SEQUENCE [LARGE SCALE GENOMIC DNA]</scope>
    <source>
        <strain evidence="3 4">OR16</strain>
    </source>
</reference>
<feature type="domain" description="Mce/MlaD" evidence="2">
    <location>
        <begin position="37"/>
        <end position="102"/>
    </location>
</feature>
<accession>H1RZP4</accession>
<feature type="transmembrane region" description="Helical" evidence="1">
    <location>
        <begin position="12"/>
        <end position="30"/>
    </location>
</feature>
<sequence length="275" mass="29436">MKNGINTKARLAFVVFVLIAISVGAAWYAFSVSHYATYQIYTKESVTGLIADAPVEFHGVDVGKVKSISLVNPRSVSIVVSIDKDAPVTSASVATVTSRGLATRGFTGYVYISIEDVGSDSRPLTTRPGAPYPIIPTAPSNLITLDTTLNQVKENFQIITDLLVTILDTKTVASLKQSAESLQLATNVLAKNTEKLNSIVANTERASQRLEPLLQSSHDTVRALQTQILPEAYKALANIDNLSTSLTDLTTKINRDPSSLIRGIASPPPGPGEKK</sequence>
<proteinExistence type="predicted"/>
<keyword evidence="1" id="KW-0472">Membrane</keyword>
<dbReference type="Proteomes" id="UP000005808">
    <property type="component" value="Unassembled WGS sequence"/>
</dbReference>